<dbReference type="InterPro" id="IPR021729">
    <property type="entry name" value="DUF3298"/>
</dbReference>
<evidence type="ECO:0000313" key="3">
    <source>
        <dbReference type="Proteomes" id="UP000565468"/>
    </source>
</evidence>
<dbReference type="Gene3D" id="3.30.565.40">
    <property type="entry name" value="Fervidobacterium nodosum Rt17-B1 like"/>
    <property type="match status" value="1"/>
</dbReference>
<evidence type="ECO:0000259" key="1">
    <source>
        <dbReference type="Pfam" id="PF11738"/>
    </source>
</evidence>
<dbReference type="Proteomes" id="UP000565468">
    <property type="component" value="Unassembled WGS sequence"/>
</dbReference>
<dbReference type="AlphaFoldDB" id="A0A848M0B6"/>
<gene>
    <name evidence="2" type="ORF">HII30_00880</name>
</gene>
<dbReference type="InterPro" id="IPR037126">
    <property type="entry name" value="PdaC/RsiV-like_sf"/>
</dbReference>
<reference evidence="2 3" key="1">
    <citation type="submission" date="2020-04" db="EMBL/GenBank/DDBJ databases">
        <title>Paenibacillus algicola sp. nov., a novel marine bacterium producing alginate lyase.</title>
        <authorList>
            <person name="Huang H."/>
        </authorList>
    </citation>
    <scope>NUCLEOTIDE SEQUENCE [LARGE SCALE GENOMIC DNA]</scope>
    <source>
        <strain evidence="2 3">L7-75</strain>
    </source>
</reference>
<feature type="domain" description="DUF3298" evidence="1">
    <location>
        <begin position="378"/>
        <end position="422"/>
    </location>
</feature>
<dbReference type="EMBL" id="JABBPN010000001">
    <property type="protein sequence ID" value="NMO94338.1"/>
    <property type="molecule type" value="Genomic_DNA"/>
</dbReference>
<dbReference type="Gene3D" id="3.90.640.20">
    <property type="entry name" value="Heat-shock cognate protein, ATPase"/>
    <property type="match status" value="1"/>
</dbReference>
<protein>
    <submittedName>
        <fullName evidence="2">DUF3298 domain-containing protein</fullName>
    </submittedName>
</protein>
<name>A0A848M0B6_PAELE</name>
<dbReference type="Pfam" id="PF11738">
    <property type="entry name" value="DUF3298"/>
    <property type="match status" value="1"/>
</dbReference>
<sequence>MIYSWRYTVNTDPISRITIIHLGGEPGTERIWESDQAIHFQHYDKNTHTWVTELTREKTMPVDMVTGFWNAIMNNVVVLYTITGGGGLYYSVFGRVNGKLLELLKVDGIASGDIWLEQGRLLVKECSKYGEWIRQGEHFVMIPYLLPSVPGALRIEYAIDDYGQVRIKSKQFVVPVGTVVQIVRTDWGAPCDQIRIRSEQHVDNLVAFIQRRAAAMMIKPGTVEIDIVPGFDWNHAVTVRIEAITVRRIRPGKTKVISAQLRRPLLTVELPQVELIHKHMSGKINSLILSIIIRLMGQAVSSSSYIVKGSYSVPYNNHDLLSLVLTLDIYASGSAHSQTVQDSLFLNTKTGQIYDLSELFAKGVSYEAVLNRFLLAANGPFSNPPPSNHRRYYITNHDLVLYYPMGLYSPEAAGIPEVRIPLDKLLSVLSPDSPLYQMMKSEQGDSNERSLEQQLATSRDDYTVKEQLEEVKSALHALAMENWEIKHQIETGKKKEQARFNGLLKEGKYVFSGVSWEGPEDAWRHLTVGKYYDYEIKESSIPYPLPPSFTAKDYANQLIITGDRNHTVTFYSS</sequence>
<keyword evidence="3" id="KW-1185">Reference proteome</keyword>
<comment type="caution">
    <text evidence="2">The sequence shown here is derived from an EMBL/GenBank/DDBJ whole genome shotgun (WGS) entry which is preliminary data.</text>
</comment>
<evidence type="ECO:0000313" key="2">
    <source>
        <dbReference type="EMBL" id="NMO94338.1"/>
    </source>
</evidence>
<organism evidence="2 3">
    <name type="scientific">Paenibacillus lemnae</name>
    <dbReference type="NCBI Taxonomy" id="1330551"/>
    <lineage>
        <taxon>Bacteria</taxon>
        <taxon>Bacillati</taxon>
        <taxon>Bacillota</taxon>
        <taxon>Bacilli</taxon>
        <taxon>Bacillales</taxon>
        <taxon>Paenibacillaceae</taxon>
        <taxon>Paenibacillus</taxon>
    </lineage>
</organism>
<accession>A0A848M0B6</accession>
<proteinExistence type="predicted"/>